<dbReference type="SFLD" id="SFLDF00413">
    <property type="entry name" value="CDK5RAP1"/>
    <property type="match status" value="1"/>
</dbReference>
<dbReference type="PROSITE" id="PS51918">
    <property type="entry name" value="RADICAL_SAM"/>
    <property type="match status" value="1"/>
</dbReference>
<dbReference type="RefSeq" id="WP_021192198.1">
    <property type="nucleotide sequence ID" value="NZ_JBDJLH010000004.1"/>
</dbReference>
<dbReference type="InterPro" id="IPR023404">
    <property type="entry name" value="rSAM_horseshoe"/>
</dbReference>
<feature type="domain" description="Radical SAM core" evidence="12">
    <location>
        <begin position="172"/>
        <end position="411"/>
    </location>
</feature>
<feature type="binding site" evidence="9">
    <location>
        <position position="111"/>
    </location>
    <ligand>
        <name>[4Fe-4S] cluster</name>
        <dbReference type="ChEBI" id="CHEBI:49883"/>
        <label>1</label>
    </ligand>
</feature>
<feature type="binding site" evidence="9">
    <location>
        <position position="41"/>
    </location>
    <ligand>
        <name>[4Fe-4S] cluster</name>
        <dbReference type="ChEBI" id="CHEBI:49883"/>
        <label>1</label>
    </ligand>
</feature>
<dbReference type="PANTHER" id="PTHR43020">
    <property type="entry name" value="CDK5 REGULATORY SUBUNIT-ASSOCIATED PROTEIN 1"/>
    <property type="match status" value="1"/>
</dbReference>
<evidence type="ECO:0000256" key="9">
    <source>
        <dbReference type="HAMAP-Rule" id="MF_01864"/>
    </source>
</evidence>
<dbReference type="InterPro" id="IPR002792">
    <property type="entry name" value="TRAM_dom"/>
</dbReference>
<evidence type="ECO:0000256" key="7">
    <source>
        <dbReference type="ARBA" id="ARBA00023014"/>
    </source>
</evidence>
<dbReference type="InterPro" id="IPR006463">
    <property type="entry name" value="MiaB_methiolase"/>
</dbReference>
<dbReference type="PANTHER" id="PTHR43020:SF2">
    <property type="entry name" value="MITOCHONDRIAL TRNA METHYLTHIOTRANSFERASE CDK5RAP1"/>
    <property type="match status" value="1"/>
</dbReference>
<dbReference type="PROSITE" id="PS01278">
    <property type="entry name" value="MTTASE_RADICAL"/>
    <property type="match status" value="1"/>
</dbReference>
<evidence type="ECO:0000259" key="10">
    <source>
        <dbReference type="PROSITE" id="PS50926"/>
    </source>
</evidence>
<comment type="similarity">
    <text evidence="9">Belongs to the methylthiotransferase family. MiaB subfamily.</text>
</comment>
<reference evidence="13 14" key="1">
    <citation type="submission" date="2024-04" db="EMBL/GenBank/DDBJ databases">
        <title>WGS of bacteria from Torrens River.</title>
        <authorList>
            <person name="Wyrsch E.R."/>
            <person name="Drigo B."/>
        </authorList>
    </citation>
    <scope>NUCLEOTIDE SEQUENCE [LARGE SCALE GENOMIC DNA]</scope>
    <source>
        <strain evidence="13 14">TWI391</strain>
    </source>
</reference>
<evidence type="ECO:0000256" key="5">
    <source>
        <dbReference type="ARBA" id="ARBA00022723"/>
    </source>
</evidence>
<evidence type="ECO:0000313" key="13">
    <source>
        <dbReference type="EMBL" id="MEN5377352.1"/>
    </source>
</evidence>
<protein>
    <recommendedName>
        <fullName evidence="8 9">tRNA-2-methylthio-N(6)-dimethylallyladenosine synthase</fullName>
        <ecNumber evidence="8 9">2.8.4.3</ecNumber>
    </recommendedName>
    <alternativeName>
        <fullName evidence="9">(Dimethylallyl)adenosine tRNA methylthiotransferase MiaB</fullName>
    </alternativeName>
    <alternativeName>
        <fullName evidence="9">tRNA-i(6)A37 methylthiotransferase</fullName>
    </alternativeName>
</protein>
<comment type="function">
    <text evidence="1 9">Catalyzes the methylthiolation of N6-(dimethylallyl)adenosine (i(6)A), leading to the formation of 2-methylthio-N6-(dimethylallyl)adenosine (ms(2)i(6)A) at position 37 in tRNAs that read codons beginning with uridine.</text>
</comment>
<accession>A0ABV0BS69</accession>
<dbReference type="GO" id="GO:0035597">
    <property type="term" value="F:tRNA-2-methylthio-N(6)-dimethylallyladenosine(37) synthase activity"/>
    <property type="evidence" value="ECO:0007669"/>
    <property type="project" value="UniProtKB-EC"/>
</dbReference>
<dbReference type="PROSITE" id="PS51449">
    <property type="entry name" value="MTTASE_N"/>
    <property type="match status" value="1"/>
</dbReference>
<evidence type="ECO:0000256" key="8">
    <source>
        <dbReference type="ARBA" id="ARBA00033765"/>
    </source>
</evidence>
<evidence type="ECO:0000259" key="12">
    <source>
        <dbReference type="PROSITE" id="PS51918"/>
    </source>
</evidence>
<dbReference type="InterPro" id="IPR013848">
    <property type="entry name" value="Methylthiotransferase_N"/>
</dbReference>
<evidence type="ECO:0000256" key="4">
    <source>
        <dbReference type="ARBA" id="ARBA00022691"/>
    </source>
</evidence>
<dbReference type="SMART" id="SM00729">
    <property type="entry name" value="Elp3"/>
    <property type="match status" value="1"/>
</dbReference>
<dbReference type="SUPFAM" id="SSF102114">
    <property type="entry name" value="Radical SAM enzymes"/>
    <property type="match status" value="1"/>
</dbReference>
<gene>
    <name evidence="9 13" type="primary">miaB</name>
    <name evidence="13" type="ORF">ABE541_08785</name>
</gene>
<comment type="cofactor">
    <cofactor evidence="9">
        <name>[4Fe-4S] cluster</name>
        <dbReference type="ChEBI" id="CHEBI:49883"/>
    </cofactor>
    <text evidence="9">Binds 2 [4Fe-4S] clusters. One cluster is coordinated with 3 cysteines and an exchangeable S-adenosyl-L-methionine.</text>
</comment>
<keyword evidence="6 9" id="KW-0408">Iron</keyword>
<dbReference type="CDD" id="cd01335">
    <property type="entry name" value="Radical_SAM"/>
    <property type="match status" value="1"/>
</dbReference>
<evidence type="ECO:0000256" key="3">
    <source>
        <dbReference type="ARBA" id="ARBA00022679"/>
    </source>
</evidence>
<keyword evidence="9" id="KW-0819">tRNA processing</keyword>
<keyword evidence="9" id="KW-0963">Cytoplasm</keyword>
<feature type="domain" description="MTTase N-terminal" evidence="11">
    <location>
        <begin position="32"/>
        <end position="148"/>
    </location>
</feature>
<proteinExistence type="inferred from homology"/>
<evidence type="ECO:0000313" key="14">
    <source>
        <dbReference type="Proteomes" id="UP001409291"/>
    </source>
</evidence>
<dbReference type="Pfam" id="PF00919">
    <property type="entry name" value="UPF0004"/>
    <property type="match status" value="1"/>
</dbReference>
<keyword evidence="7 9" id="KW-0411">Iron-sulfur</keyword>
<dbReference type="HAMAP" id="MF_01864">
    <property type="entry name" value="tRNA_metthiotr_MiaB"/>
    <property type="match status" value="1"/>
</dbReference>
<dbReference type="NCBIfam" id="TIGR00089">
    <property type="entry name" value="MiaB/RimO family radical SAM methylthiotransferase"/>
    <property type="match status" value="1"/>
</dbReference>
<comment type="caution">
    <text evidence="13">The sequence shown here is derived from an EMBL/GenBank/DDBJ whole genome shotgun (WGS) entry which is preliminary data.</text>
</comment>
<dbReference type="InterPro" id="IPR007197">
    <property type="entry name" value="rSAM"/>
</dbReference>
<keyword evidence="2 9" id="KW-0004">4Fe-4S</keyword>
<name>A0ABV0BS69_9SPHI</name>
<evidence type="ECO:0000256" key="2">
    <source>
        <dbReference type="ARBA" id="ARBA00022485"/>
    </source>
</evidence>
<organism evidence="13 14">
    <name type="scientific">Sphingobacterium kitahiroshimense</name>
    <dbReference type="NCBI Taxonomy" id="470446"/>
    <lineage>
        <taxon>Bacteria</taxon>
        <taxon>Pseudomonadati</taxon>
        <taxon>Bacteroidota</taxon>
        <taxon>Sphingobacteriia</taxon>
        <taxon>Sphingobacteriales</taxon>
        <taxon>Sphingobacteriaceae</taxon>
        <taxon>Sphingobacterium</taxon>
    </lineage>
</organism>
<keyword evidence="5 9" id="KW-0479">Metal-binding</keyword>
<comment type="subcellular location">
    <subcellularLocation>
        <location evidence="9">Cytoplasm</location>
    </subcellularLocation>
</comment>
<dbReference type="SFLD" id="SFLDS00029">
    <property type="entry name" value="Radical_SAM"/>
    <property type="match status" value="1"/>
</dbReference>
<dbReference type="EC" id="2.8.4.3" evidence="8 9"/>
<dbReference type="Gene3D" id="3.80.30.20">
    <property type="entry name" value="tm_1862 like domain"/>
    <property type="match status" value="1"/>
</dbReference>
<feature type="binding site" evidence="9">
    <location>
        <position position="186"/>
    </location>
    <ligand>
        <name>[4Fe-4S] cluster</name>
        <dbReference type="ChEBI" id="CHEBI:49883"/>
        <label>2</label>
        <note>4Fe-4S-S-AdoMet</note>
    </ligand>
</feature>
<feature type="domain" description="TRAM" evidence="10">
    <location>
        <begin position="414"/>
        <end position="478"/>
    </location>
</feature>
<keyword evidence="4 9" id="KW-0949">S-adenosyl-L-methionine</keyword>
<dbReference type="InterPro" id="IPR005839">
    <property type="entry name" value="Methylthiotransferase"/>
</dbReference>
<comment type="catalytic activity">
    <reaction evidence="9">
        <text>N(6)-dimethylallyladenosine(37) in tRNA + (sulfur carrier)-SH + AH2 + 2 S-adenosyl-L-methionine = 2-methylsulfanyl-N(6)-dimethylallyladenosine(37) in tRNA + (sulfur carrier)-H + 5'-deoxyadenosine + L-methionine + A + S-adenosyl-L-homocysteine + 2 H(+)</text>
        <dbReference type="Rhea" id="RHEA:37067"/>
        <dbReference type="Rhea" id="RHEA-COMP:10375"/>
        <dbReference type="Rhea" id="RHEA-COMP:10376"/>
        <dbReference type="Rhea" id="RHEA-COMP:14737"/>
        <dbReference type="Rhea" id="RHEA-COMP:14739"/>
        <dbReference type="ChEBI" id="CHEBI:13193"/>
        <dbReference type="ChEBI" id="CHEBI:15378"/>
        <dbReference type="ChEBI" id="CHEBI:17319"/>
        <dbReference type="ChEBI" id="CHEBI:17499"/>
        <dbReference type="ChEBI" id="CHEBI:29917"/>
        <dbReference type="ChEBI" id="CHEBI:57844"/>
        <dbReference type="ChEBI" id="CHEBI:57856"/>
        <dbReference type="ChEBI" id="CHEBI:59789"/>
        <dbReference type="ChEBI" id="CHEBI:64428"/>
        <dbReference type="ChEBI" id="CHEBI:74415"/>
        <dbReference type="ChEBI" id="CHEBI:74417"/>
        <dbReference type="EC" id="2.8.4.3"/>
    </reaction>
</comment>
<keyword evidence="3 9" id="KW-0808">Transferase</keyword>
<comment type="subunit">
    <text evidence="9">Monomer.</text>
</comment>
<evidence type="ECO:0000256" key="6">
    <source>
        <dbReference type="ARBA" id="ARBA00023004"/>
    </source>
</evidence>
<sequence>MLDFAHTTKEHDETRQGEALLIENNVSKGNGRKLYIESYGCQMNFSDSEIVASILLETGFETTKNYQEADVVFINTCSIRENAEQRVRNRLKEFEFAKKSNPGMIVGVLGCMAERLKAKFLEEEKLVDVVVGPDAYRDLPNLISQVDDGNRSVNVLLSREETYADISPVRLNSNGITAFISIMRGCDNMCSFCVVPFTRGRERSRDAASIVKEAHDLFNAGYREVTLLGQNVDSYKYTAPTIEGQEASAPVNFANLLALVAEVNPLLRVRFSTSHPKDITDEVLHTMASYDNICKYIHLPVQSGNSRVLELMNRTYDRDWYINRIDAINRIIPGCGISTDIITGFCTETEEEHQDTVSMMDYVKYDYAFMFAYSERPGTLAAKRYADDIPEEIKKSRLTEIVAKQRAHSFERLQQFVGKNQRVLIEGFSKRSDKDFAGRNDQNAMAIFPVDERYQAGDYVTVMIESCTSATLLGKIVD</sequence>
<dbReference type="Gene3D" id="3.40.50.12160">
    <property type="entry name" value="Methylthiotransferase, N-terminal domain"/>
    <property type="match status" value="1"/>
</dbReference>
<keyword evidence="14" id="KW-1185">Reference proteome</keyword>
<dbReference type="SFLD" id="SFLDG01082">
    <property type="entry name" value="B12-binding_domain_containing"/>
    <property type="match status" value="1"/>
</dbReference>
<feature type="binding site" evidence="9">
    <location>
        <position position="77"/>
    </location>
    <ligand>
        <name>[4Fe-4S] cluster</name>
        <dbReference type="ChEBI" id="CHEBI:49883"/>
        <label>1</label>
    </ligand>
</feature>
<feature type="binding site" evidence="9">
    <location>
        <position position="190"/>
    </location>
    <ligand>
        <name>[4Fe-4S] cluster</name>
        <dbReference type="ChEBI" id="CHEBI:49883"/>
        <label>2</label>
        <note>4Fe-4S-S-AdoMet</note>
    </ligand>
</feature>
<dbReference type="Pfam" id="PF01938">
    <property type="entry name" value="TRAM"/>
    <property type="match status" value="1"/>
</dbReference>
<dbReference type="PROSITE" id="PS50926">
    <property type="entry name" value="TRAM"/>
    <property type="match status" value="1"/>
</dbReference>
<dbReference type="Proteomes" id="UP001409291">
    <property type="component" value="Unassembled WGS sequence"/>
</dbReference>
<dbReference type="EMBL" id="JBDJNQ010000003">
    <property type="protein sequence ID" value="MEN5377352.1"/>
    <property type="molecule type" value="Genomic_DNA"/>
</dbReference>
<feature type="binding site" evidence="9">
    <location>
        <position position="193"/>
    </location>
    <ligand>
        <name>[4Fe-4S] cluster</name>
        <dbReference type="ChEBI" id="CHEBI:49883"/>
        <label>2</label>
        <note>4Fe-4S-S-AdoMet</note>
    </ligand>
</feature>
<evidence type="ECO:0000259" key="11">
    <source>
        <dbReference type="PROSITE" id="PS51449"/>
    </source>
</evidence>
<dbReference type="InterPro" id="IPR058240">
    <property type="entry name" value="rSAM_sf"/>
</dbReference>
<dbReference type="InterPro" id="IPR006638">
    <property type="entry name" value="Elp3/MiaA/NifB-like_rSAM"/>
</dbReference>
<evidence type="ECO:0000256" key="1">
    <source>
        <dbReference type="ARBA" id="ARBA00003234"/>
    </source>
</evidence>
<dbReference type="Pfam" id="PF04055">
    <property type="entry name" value="Radical_SAM"/>
    <property type="match status" value="1"/>
</dbReference>
<dbReference type="NCBIfam" id="TIGR01574">
    <property type="entry name" value="miaB-methiolase"/>
    <property type="match status" value="1"/>
</dbReference>
<dbReference type="SFLD" id="SFLDG01061">
    <property type="entry name" value="methylthiotransferase"/>
    <property type="match status" value="1"/>
</dbReference>
<dbReference type="SFLD" id="SFLDF00273">
    <property type="entry name" value="(dimethylallyl)adenosine_tRNA"/>
    <property type="match status" value="1"/>
</dbReference>
<dbReference type="InterPro" id="IPR020612">
    <property type="entry name" value="Methylthiotransferase_CS"/>
</dbReference>
<dbReference type="InterPro" id="IPR038135">
    <property type="entry name" value="Methylthiotransferase_N_sf"/>
</dbReference>